<organism evidence="2 3">
    <name type="scientific">Chitinophaga parva</name>
    <dbReference type="NCBI Taxonomy" id="2169414"/>
    <lineage>
        <taxon>Bacteria</taxon>
        <taxon>Pseudomonadati</taxon>
        <taxon>Bacteroidota</taxon>
        <taxon>Chitinophagia</taxon>
        <taxon>Chitinophagales</taxon>
        <taxon>Chitinophagaceae</taxon>
        <taxon>Chitinophaga</taxon>
    </lineage>
</organism>
<protein>
    <submittedName>
        <fullName evidence="2">DUF1330 domain-containing protein</fullName>
    </submittedName>
</protein>
<dbReference type="PANTHER" id="PTHR41521">
    <property type="match status" value="1"/>
</dbReference>
<dbReference type="InterPro" id="IPR011008">
    <property type="entry name" value="Dimeric_a/b-barrel"/>
</dbReference>
<comment type="caution">
    <text evidence="2">The sequence shown here is derived from an EMBL/GenBank/DDBJ whole genome shotgun (WGS) entry which is preliminary data.</text>
</comment>
<evidence type="ECO:0000259" key="1">
    <source>
        <dbReference type="Pfam" id="PF07045"/>
    </source>
</evidence>
<sequence length="95" mass="10590">MPAYVIIEVTILNPELIKQYQALAPATLAPFGGRYIARGGHNTTLEGGWEPQRMTLIEFPSVENAKAWWHSDAYSQARATRKDAATMRMVITEGL</sequence>
<accession>A0A2T7BEG8</accession>
<feature type="domain" description="DUF1330" evidence="1">
    <location>
        <begin position="2"/>
        <end position="95"/>
    </location>
</feature>
<gene>
    <name evidence="2" type="ORF">DCC81_21380</name>
</gene>
<dbReference type="InterPro" id="IPR010753">
    <property type="entry name" value="DUF1330"/>
</dbReference>
<dbReference type="Pfam" id="PF07045">
    <property type="entry name" value="DUF1330"/>
    <property type="match status" value="1"/>
</dbReference>
<dbReference type="RefSeq" id="WP_108689276.1">
    <property type="nucleotide sequence ID" value="NZ_QCYK01000003.1"/>
</dbReference>
<dbReference type="Gene3D" id="3.30.70.100">
    <property type="match status" value="1"/>
</dbReference>
<proteinExistence type="predicted"/>
<dbReference type="AlphaFoldDB" id="A0A2T7BEG8"/>
<evidence type="ECO:0000313" key="2">
    <source>
        <dbReference type="EMBL" id="PUZ23472.1"/>
    </source>
</evidence>
<dbReference type="PANTHER" id="PTHR41521:SF4">
    <property type="entry name" value="BLR0684 PROTEIN"/>
    <property type="match status" value="1"/>
</dbReference>
<reference evidence="2 3" key="1">
    <citation type="submission" date="2018-04" db="EMBL/GenBank/DDBJ databases">
        <title>Chitinophaga fuyangensis sp. nov., isolated from soil in a chemical factory.</title>
        <authorList>
            <person name="Chen K."/>
        </authorList>
    </citation>
    <scope>NUCLEOTIDE SEQUENCE [LARGE SCALE GENOMIC DNA]</scope>
    <source>
        <strain evidence="2 3">LY-1</strain>
    </source>
</reference>
<dbReference type="SUPFAM" id="SSF54909">
    <property type="entry name" value="Dimeric alpha+beta barrel"/>
    <property type="match status" value="1"/>
</dbReference>
<dbReference type="EMBL" id="QCYK01000003">
    <property type="protein sequence ID" value="PUZ23472.1"/>
    <property type="molecule type" value="Genomic_DNA"/>
</dbReference>
<evidence type="ECO:0000313" key="3">
    <source>
        <dbReference type="Proteomes" id="UP000244450"/>
    </source>
</evidence>
<dbReference type="Proteomes" id="UP000244450">
    <property type="component" value="Unassembled WGS sequence"/>
</dbReference>
<dbReference type="OrthoDB" id="516779at2"/>
<name>A0A2T7BEG8_9BACT</name>
<keyword evidence="3" id="KW-1185">Reference proteome</keyword>